<evidence type="ECO:0000313" key="3">
    <source>
        <dbReference type="EMBL" id="KFO37596.1"/>
    </source>
</evidence>
<accession>A0A091EPI2</accession>
<dbReference type="EMBL" id="KN120798">
    <property type="protein sequence ID" value="KFO37596.1"/>
    <property type="molecule type" value="Genomic_DNA"/>
</dbReference>
<evidence type="ECO:0000313" key="4">
    <source>
        <dbReference type="Proteomes" id="UP000028990"/>
    </source>
</evidence>
<organism evidence="3 4">
    <name type="scientific">Fukomys damarensis</name>
    <name type="common">Damaraland mole rat</name>
    <name type="synonym">Cryptomys damarensis</name>
    <dbReference type="NCBI Taxonomy" id="885580"/>
    <lineage>
        <taxon>Eukaryota</taxon>
        <taxon>Metazoa</taxon>
        <taxon>Chordata</taxon>
        <taxon>Craniata</taxon>
        <taxon>Vertebrata</taxon>
        <taxon>Euteleostomi</taxon>
        <taxon>Mammalia</taxon>
        <taxon>Eutheria</taxon>
        <taxon>Euarchontoglires</taxon>
        <taxon>Glires</taxon>
        <taxon>Rodentia</taxon>
        <taxon>Hystricomorpha</taxon>
        <taxon>Bathyergidae</taxon>
        <taxon>Fukomys</taxon>
    </lineage>
</organism>
<reference evidence="3 4" key="1">
    <citation type="submission" date="2013-11" db="EMBL/GenBank/DDBJ databases">
        <title>The Damaraland mole rat (Fukomys damarensis) genome and evolution of African mole rats.</title>
        <authorList>
            <person name="Gladyshev V.N."/>
            <person name="Fang X."/>
        </authorList>
    </citation>
    <scope>NUCLEOTIDE SEQUENCE [LARGE SCALE GENOMIC DNA]</scope>
    <source>
        <tissue evidence="3">Liver</tissue>
    </source>
</reference>
<dbReference type="AlphaFoldDB" id="A0A091EPI2"/>
<evidence type="ECO:0000259" key="2">
    <source>
        <dbReference type="Pfam" id="PF20801"/>
    </source>
</evidence>
<proteinExistence type="predicted"/>
<dbReference type="Proteomes" id="UP000028990">
    <property type="component" value="Unassembled WGS sequence"/>
</dbReference>
<feature type="compositionally biased region" description="Polar residues" evidence="1">
    <location>
        <begin position="58"/>
        <end position="78"/>
    </location>
</feature>
<gene>
    <name evidence="3" type="ORF">H920_01005</name>
</gene>
<dbReference type="Pfam" id="PF20801">
    <property type="entry name" value="MAML1_3_TAD2"/>
    <property type="match status" value="1"/>
</dbReference>
<sequence>MVSGASPAGPGFLGSQPQAAIMKQMLIDQRAQLMEQQKQQFLREQQILAEQARFQYNRPTSYNQPPMNNLGWDQNFSFNLRPRLPPGHRSSEEPGSPPEYADVTADGTELRHDGHGTLPEPRDHGHSCCPV</sequence>
<feature type="region of interest" description="Disordered" evidence="1">
    <location>
        <begin position="58"/>
        <end position="131"/>
    </location>
</feature>
<feature type="compositionally biased region" description="Basic and acidic residues" evidence="1">
    <location>
        <begin position="108"/>
        <end position="131"/>
    </location>
</feature>
<keyword evidence="4" id="KW-1185">Reference proteome</keyword>
<name>A0A091EPI2_FUKDA</name>
<feature type="domain" description="Mastermind-like 1/3 transactivation" evidence="2">
    <location>
        <begin position="9"/>
        <end position="63"/>
    </location>
</feature>
<protein>
    <submittedName>
        <fullName evidence="3">Mastermind-like protein 3</fullName>
    </submittedName>
</protein>
<evidence type="ECO:0000256" key="1">
    <source>
        <dbReference type="SAM" id="MobiDB-lite"/>
    </source>
</evidence>
<dbReference type="InterPro" id="IPR048455">
    <property type="entry name" value="MAML1_3_TAD2"/>
</dbReference>